<dbReference type="PANTHER" id="PTHR23023">
    <property type="entry name" value="DIMETHYLANILINE MONOOXYGENASE"/>
    <property type="match status" value="1"/>
</dbReference>
<dbReference type="EMBL" id="LLXE01000498">
    <property type="protein sequence ID" value="KUM56378.1"/>
    <property type="molecule type" value="Genomic_DNA"/>
</dbReference>
<comment type="similarity">
    <text evidence="1">Belongs to the FMO family.</text>
</comment>
<sequence length="614" mass="69037">MSSPNFDNSERYLSGLGAGGYSKLGDDINRLGGYPGAFFRVSPSWWPGLHYPESQYGNTPRRPRFPERMLRLGAECGQGPRIIFYLRTSSTEHFPRIAYKMRALGLVAMKNMLEEGFNVTGFDRNPYVGGLWNYNEGSTISVLQSTVCNGSKHRGCFTDFPFPDDTPDFPRATDMAKYLVSYAEHFGVMPHTRLSTDIHRAEYKEETNKWEVETSPVAGGSRVVEQFDKVIYAMGPDQIPNIPKVPGIAKFKGDVTHSIGFKEPERWAGKRVLVVGFGNTAADIAGVLVGNAKHVYLSHRGGAIVLPRWVDGKPVDHVRTYRKALLLGLLSRYAPGLWKKTMDKVILGLRNRIYDLKPEWGLDPAPSFNQQRPIVSDNLVDNLSKEHITSVCPINGILDNKTVEFSNGTKVEVDSIIWCTGYTIDYSVLGKSNPTLYRETEGVPVTNGRKMPRLYQNVISLEHPESLAFMGNLSFMNPAFLMSDLASMALAQIWKGNSHLPSKEKMRRSVDEQHKWIASLANNGGVTPGLVNGVEWMEWVDQAAGLGLQENLGYGAKGWYFWLTDNKLCNMVMDGLLLPSHYRLFDAGKRKPWKEARESIIKVNQELREKNWYP</sequence>
<dbReference type="GO" id="GO:0004499">
    <property type="term" value="F:N,N-dimethylaniline monooxygenase activity"/>
    <property type="evidence" value="ECO:0007669"/>
    <property type="project" value="InterPro"/>
</dbReference>
<dbReference type="GO" id="GO:0050660">
    <property type="term" value="F:flavin adenine dinucleotide binding"/>
    <property type="evidence" value="ECO:0007669"/>
    <property type="project" value="InterPro"/>
</dbReference>
<evidence type="ECO:0000313" key="6">
    <source>
        <dbReference type="EMBL" id="KUM56378.1"/>
    </source>
</evidence>
<evidence type="ECO:0000313" key="7">
    <source>
        <dbReference type="Proteomes" id="UP000055045"/>
    </source>
</evidence>
<evidence type="ECO:0000256" key="2">
    <source>
        <dbReference type="ARBA" id="ARBA00022630"/>
    </source>
</evidence>
<name>A0A124GPY0_PENFR</name>
<dbReference type="InterPro" id="IPR050346">
    <property type="entry name" value="FMO-like"/>
</dbReference>
<evidence type="ECO:0000256" key="1">
    <source>
        <dbReference type="ARBA" id="ARBA00009183"/>
    </source>
</evidence>
<dbReference type="InterPro" id="IPR020946">
    <property type="entry name" value="Flavin_mOase-like"/>
</dbReference>
<dbReference type="PIRSF" id="PIRSF000332">
    <property type="entry name" value="FMO"/>
    <property type="match status" value="1"/>
</dbReference>
<organism evidence="6 7">
    <name type="scientific">Penicillium freii</name>
    <dbReference type="NCBI Taxonomy" id="48697"/>
    <lineage>
        <taxon>Eukaryota</taxon>
        <taxon>Fungi</taxon>
        <taxon>Dikarya</taxon>
        <taxon>Ascomycota</taxon>
        <taxon>Pezizomycotina</taxon>
        <taxon>Eurotiomycetes</taxon>
        <taxon>Eurotiomycetidae</taxon>
        <taxon>Eurotiales</taxon>
        <taxon>Aspergillaceae</taxon>
        <taxon>Penicillium</taxon>
    </lineage>
</organism>
<evidence type="ECO:0000256" key="5">
    <source>
        <dbReference type="ARBA" id="ARBA00023002"/>
    </source>
</evidence>
<dbReference type="Gene3D" id="3.50.50.60">
    <property type="entry name" value="FAD/NAD(P)-binding domain"/>
    <property type="match status" value="1"/>
</dbReference>
<dbReference type="PRINTS" id="PR00370">
    <property type="entry name" value="FMOXYGENASE"/>
</dbReference>
<dbReference type="InterPro" id="IPR036188">
    <property type="entry name" value="FAD/NAD-bd_sf"/>
</dbReference>
<dbReference type="GO" id="GO:0050661">
    <property type="term" value="F:NADP binding"/>
    <property type="evidence" value="ECO:0007669"/>
    <property type="project" value="InterPro"/>
</dbReference>
<evidence type="ECO:0000256" key="3">
    <source>
        <dbReference type="ARBA" id="ARBA00022827"/>
    </source>
</evidence>
<comment type="caution">
    <text evidence="6">The sequence shown here is derived from an EMBL/GenBank/DDBJ whole genome shotgun (WGS) entry which is preliminary data.</text>
</comment>
<protein>
    <submittedName>
        <fullName evidence="6">Uncharacterized protein</fullName>
    </submittedName>
</protein>
<gene>
    <name evidence="6" type="ORF">ACN42_g10838</name>
</gene>
<accession>A0A124GPY0</accession>
<evidence type="ECO:0000256" key="4">
    <source>
        <dbReference type="ARBA" id="ARBA00022857"/>
    </source>
</evidence>
<dbReference type="Pfam" id="PF00743">
    <property type="entry name" value="FMO-like"/>
    <property type="match status" value="1"/>
</dbReference>
<dbReference type="InterPro" id="IPR000960">
    <property type="entry name" value="Flavin_mOase"/>
</dbReference>
<proteinExistence type="inferred from homology"/>
<reference evidence="6" key="1">
    <citation type="submission" date="2015-10" db="EMBL/GenBank/DDBJ databases">
        <title>Genome sequencing of Penicillium freii.</title>
        <authorList>
            <person name="Nguyen H.D."/>
            <person name="Visagie C.M."/>
            <person name="Seifert K.A."/>
        </authorList>
    </citation>
    <scope>NUCLEOTIDE SEQUENCE [LARGE SCALE GENOMIC DNA]</scope>
    <source>
        <strain evidence="6">DAOM 242723</strain>
    </source>
</reference>
<keyword evidence="7" id="KW-1185">Reference proteome</keyword>
<keyword evidence="2" id="KW-0285">Flavoprotein</keyword>
<keyword evidence="3" id="KW-0274">FAD</keyword>
<dbReference type="STRING" id="48697.A0A124GPY0"/>
<dbReference type="AlphaFoldDB" id="A0A124GPY0"/>
<dbReference type="SUPFAM" id="SSF51905">
    <property type="entry name" value="FAD/NAD(P)-binding domain"/>
    <property type="match status" value="2"/>
</dbReference>
<keyword evidence="5" id="KW-0560">Oxidoreductase</keyword>
<dbReference type="Proteomes" id="UP000055045">
    <property type="component" value="Unassembled WGS sequence"/>
</dbReference>
<keyword evidence="4" id="KW-0521">NADP</keyword>